<keyword evidence="2" id="KW-0456">Lyase</keyword>
<dbReference type="KEGG" id="bsto:C0V70_01140"/>
<dbReference type="PANTHER" id="PTHR43586">
    <property type="entry name" value="CYSTEINE DESULFURASE"/>
    <property type="match status" value="1"/>
</dbReference>
<evidence type="ECO:0000313" key="3">
    <source>
        <dbReference type="Proteomes" id="UP000235584"/>
    </source>
</evidence>
<dbReference type="AlphaFoldDB" id="A0A2K9NPP0"/>
<dbReference type="InterPro" id="IPR015421">
    <property type="entry name" value="PyrdxlP-dep_Trfase_major"/>
</dbReference>
<dbReference type="Proteomes" id="UP000235584">
    <property type="component" value="Chromosome"/>
</dbReference>
<dbReference type="RefSeq" id="WP_102242029.1">
    <property type="nucleotide sequence ID" value="NZ_CP025704.1"/>
</dbReference>
<dbReference type="InterPro" id="IPR000192">
    <property type="entry name" value="Aminotrans_V_dom"/>
</dbReference>
<dbReference type="Gene3D" id="3.40.640.10">
    <property type="entry name" value="Type I PLP-dependent aspartate aminotransferase-like (Major domain)"/>
    <property type="match status" value="1"/>
</dbReference>
<organism evidence="2 3">
    <name type="scientific">Bacteriovorax stolpii</name>
    <name type="common">Bdellovibrio stolpii</name>
    <dbReference type="NCBI Taxonomy" id="960"/>
    <lineage>
        <taxon>Bacteria</taxon>
        <taxon>Pseudomonadati</taxon>
        <taxon>Bdellovibrionota</taxon>
        <taxon>Bacteriovoracia</taxon>
        <taxon>Bacteriovoracales</taxon>
        <taxon>Bacteriovoracaceae</taxon>
        <taxon>Bacteriovorax</taxon>
    </lineage>
</organism>
<dbReference type="InterPro" id="IPR015424">
    <property type="entry name" value="PyrdxlP-dep_Trfase"/>
</dbReference>
<dbReference type="EMBL" id="CP025704">
    <property type="protein sequence ID" value="AUN96734.1"/>
    <property type="molecule type" value="Genomic_DNA"/>
</dbReference>
<dbReference type="GO" id="GO:0016829">
    <property type="term" value="F:lyase activity"/>
    <property type="evidence" value="ECO:0007669"/>
    <property type="project" value="UniProtKB-KW"/>
</dbReference>
<accession>A0A2K9NPP0</accession>
<evidence type="ECO:0000313" key="2">
    <source>
        <dbReference type="EMBL" id="AUN96734.1"/>
    </source>
</evidence>
<reference evidence="2 3" key="1">
    <citation type="submission" date="2018-01" db="EMBL/GenBank/DDBJ databases">
        <title>Complete genome sequence of Bacteriovorax stolpii DSM12778.</title>
        <authorList>
            <person name="Tang B."/>
            <person name="Chang J."/>
        </authorList>
    </citation>
    <scope>NUCLEOTIDE SEQUENCE [LARGE SCALE GENOMIC DNA]</scope>
    <source>
        <strain evidence="2 3">DSM 12778</strain>
    </source>
</reference>
<keyword evidence="3" id="KW-1185">Reference proteome</keyword>
<dbReference type="Gene3D" id="3.90.1150.10">
    <property type="entry name" value="Aspartate Aminotransferase, domain 1"/>
    <property type="match status" value="1"/>
</dbReference>
<protein>
    <submittedName>
        <fullName evidence="2">Selenocysteine lyase</fullName>
    </submittedName>
</protein>
<proteinExistence type="predicted"/>
<name>A0A2K9NPP0_BACTC</name>
<evidence type="ECO:0000256" key="1">
    <source>
        <dbReference type="ARBA" id="ARBA00022898"/>
    </source>
</evidence>
<gene>
    <name evidence="2" type="ORF">C0V70_01140</name>
</gene>
<dbReference type="SUPFAM" id="SSF53383">
    <property type="entry name" value="PLP-dependent transferases"/>
    <property type="match status" value="1"/>
</dbReference>
<dbReference type="Pfam" id="PF00266">
    <property type="entry name" value="Aminotran_5"/>
    <property type="match status" value="1"/>
</dbReference>
<keyword evidence="1" id="KW-0663">Pyridoxal phosphate</keyword>
<sequence length="385" mass="44411">MYKKYYSHFLTANPHIQHYASHSHHYWPDVTREATLEYWDDSAKYVDDKWSHIFSTKLPATQKLIAEVLNVSRPEQIVFAPNTHEFVYRLFSCFGTGKTISVLTTDSEFYSFDRQVNRLSEDNIVSVEKIATQPFDNFEDRFIEKITTNHYDMIFLSHVFFNSGMVVKDLKKIVDAVKEKNTMIVIDGYHGFMAVPTDLSAIEERIFYIAGSYKYAQGGEGACFMVVPPHAESLRPLYTGWFAGFTSLATDGGNTGYSRDGYRFAGSTMDFSALYRLNAVLSLFKKEGLTVEKIHAHVQKMQKNFRNHLLEIDHNYLVEKNILSVDYDNHGHFLTFAMPSPEHTKKLHDELRAINVWTDFRGSRLRFGFGIYQNNCIDLSALKKS</sequence>
<dbReference type="InterPro" id="IPR015422">
    <property type="entry name" value="PyrdxlP-dep_Trfase_small"/>
</dbReference>